<dbReference type="InterPro" id="IPR014030">
    <property type="entry name" value="Ketoacyl_synth_N"/>
</dbReference>
<dbReference type="InterPro" id="IPR014031">
    <property type="entry name" value="Ketoacyl_synth_C"/>
</dbReference>
<keyword evidence="4" id="KW-0963">Cytoplasm</keyword>
<proteinExistence type="predicted"/>
<dbReference type="Pfam" id="PF22336">
    <property type="entry name" value="RhiE-like_linker"/>
    <property type="match status" value="1"/>
</dbReference>
<comment type="subcellular location">
    <subcellularLocation>
        <location evidence="1">Cytoplasm</location>
    </subcellularLocation>
</comment>
<keyword evidence="5" id="KW-0597">Phosphoprotein</keyword>
<reference evidence="13 14" key="1">
    <citation type="submission" date="2020-11" db="EMBL/GenBank/DDBJ databases">
        <title>Streptomyces spirodelae sp. nov., isolated from duckweed.</title>
        <authorList>
            <person name="Saimee Y."/>
            <person name="Duangmal K."/>
        </authorList>
    </citation>
    <scope>NUCLEOTIDE SEQUENCE [LARGE SCALE GENOMIC DNA]</scope>
    <source>
        <strain evidence="13 14">S16-07</strain>
    </source>
</reference>
<dbReference type="Gene3D" id="3.40.47.10">
    <property type="match status" value="1"/>
</dbReference>
<dbReference type="RefSeq" id="WP_209238199.1">
    <property type="nucleotide sequence ID" value="NZ_JADKMA010000016.1"/>
</dbReference>
<dbReference type="SMART" id="SM00825">
    <property type="entry name" value="PKS_KS"/>
    <property type="match status" value="1"/>
</dbReference>
<dbReference type="GO" id="GO:0008168">
    <property type="term" value="F:methyltransferase activity"/>
    <property type="evidence" value="ECO:0007669"/>
    <property type="project" value="UniProtKB-KW"/>
</dbReference>
<dbReference type="PANTHER" id="PTHR43775">
    <property type="entry name" value="FATTY ACID SYNTHASE"/>
    <property type="match status" value="1"/>
</dbReference>
<keyword evidence="3" id="KW-0596">Phosphopantetheine</keyword>
<dbReference type="Pfam" id="PF02801">
    <property type="entry name" value="Ketoacyl-synt_C"/>
    <property type="match status" value="1"/>
</dbReference>
<dbReference type="InterPro" id="IPR050091">
    <property type="entry name" value="PKS_NRPS_Biosynth_Enz"/>
</dbReference>
<comment type="caution">
    <text evidence="13">The sequence shown here is derived from an EMBL/GenBank/DDBJ whole genome shotgun (WGS) entry which is preliminary data.</text>
</comment>
<dbReference type="InterPro" id="IPR020841">
    <property type="entry name" value="PKS_Beta-ketoAc_synthase_dom"/>
</dbReference>
<dbReference type="InterPro" id="IPR016039">
    <property type="entry name" value="Thiolase-like"/>
</dbReference>
<dbReference type="InterPro" id="IPR009081">
    <property type="entry name" value="PP-bd_ACP"/>
</dbReference>
<feature type="region of interest" description="Disordered" evidence="10">
    <location>
        <begin position="626"/>
        <end position="697"/>
    </location>
</feature>
<dbReference type="Pfam" id="PF08242">
    <property type="entry name" value="Methyltransf_12"/>
    <property type="match status" value="1"/>
</dbReference>
<feature type="domain" description="Carrier" evidence="11">
    <location>
        <begin position="1121"/>
        <end position="1196"/>
    </location>
</feature>
<evidence type="ECO:0000256" key="4">
    <source>
        <dbReference type="ARBA" id="ARBA00022490"/>
    </source>
</evidence>
<keyword evidence="6" id="KW-0808">Transferase</keyword>
<dbReference type="GO" id="GO:0032259">
    <property type="term" value="P:methylation"/>
    <property type="evidence" value="ECO:0007669"/>
    <property type="project" value="UniProtKB-KW"/>
</dbReference>
<dbReference type="InterPro" id="IPR029063">
    <property type="entry name" value="SAM-dependent_MTases_sf"/>
</dbReference>
<protein>
    <submittedName>
        <fullName evidence="13">Methyltransferase</fullName>
    </submittedName>
</protein>
<accession>A0ABS3X6V9</accession>
<evidence type="ECO:0000256" key="6">
    <source>
        <dbReference type="ARBA" id="ARBA00022679"/>
    </source>
</evidence>
<dbReference type="CDD" id="cd02440">
    <property type="entry name" value="AdoMet_MTases"/>
    <property type="match status" value="1"/>
</dbReference>
<dbReference type="InterPro" id="IPR013217">
    <property type="entry name" value="Methyltransf_12"/>
</dbReference>
<dbReference type="InterPro" id="IPR036736">
    <property type="entry name" value="ACP-like_sf"/>
</dbReference>
<dbReference type="Proteomes" id="UP001519064">
    <property type="component" value="Unassembled WGS sequence"/>
</dbReference>
<dbReference type="InterPro" id="IPR006162">
    <property type="entry name" value="Ppantetheine_attach_site"/>
</dbReference>
<evidence type="ECO:0000313" key="14">
    <source>
        <dbReference type="Proteomes" id="UP001519064"/>
    </source>
</evidence>
<dbReference type="EMBL" id="JADKMA010000016">
    <property type="protein sequence ID" value="MBO8191101.1"/>
    <property type="molecule type" value="Genomic_DNA"/>
</dbReference>
<keyword evidence="7" id="KW-0677">Repeat</keyword>
<dbReference type="CDD" id="cd00833">
    <property type="entry name" value="PKS"/>
    <property type="match status" value="1"/>
</dbReference>
<keyword evidence="13" id="KW-0489">Methyltransferase</keyword>
<dbReference type="Gene3D" id="3.40.50.150">
    <property type="entry name" value="Vaccinia Virus protein VP39"/>
    <property type="match status" value="1"/>
</dbReference>
<keyword evidence="9" id="KW-0012">Acyltransferase</keyword>
<evidence type="ECO:0000259" key="12">
    <source>
        <dbReference type="PROSITE" id="PS52004"/>
    </source>
</evidence>
<dbReference type="InterPro" id="IPR020806">
    <property type="entry name" value="PKS_PP-bd"/>
</dbReference>
<sequence length="1213" mass="126394">MSEVVRVVEEAAAKLNLTTIGGLDLARSVSLVEAINSRLGTSLSSGVVADHPDIGRLAAHVESVLAEQTAREEVAIVGLHCRTGDAADPGQFWDVVRHGRDVTRQISDPVAVRMFQEAFPGAELPRYGAMPDTDAFDPAFFRIAPTEAAAMDAAQRVLLESSYHALEDAAIDAATLRGRRVGTVVGTTGLAPQAEYNAHSLLGSDTSVMVARLAYHLDLAGPALAMDTACSSSLVALDLASRLLLSDEADVVLAGGVYVANHPGVFLTMQSLGTVSGTRRCRPFDAEADGMLVGEGVGMLVLKRLSDALRDNDRIHGVIRASGTNQDGRTSGITAPSTQAQATLLRSVLGRSGVTADELGYFEAHGTGTTLGDPIEIAGITSAFSGLTDRTGYCPIGSVKANIGHTMGAAGVLGVIKVLLSMRAGVVPPAANFTTPSPHIDFSAAPVRVATEESPWAPGPDGRRHAAVSSFGYSGTNAHLVLSDHPAPGAPPAAAPRRQLVPLSARTAERLRTKAAELAAALRGPLAEADLADVAYTLQVGREPMPQRAAVVADSTAELADKLDRVAAGEETDTGGLPAALAEPAAKWAAGEPVSWARLHLGTAPRRIGLPGYPFERNRYPHVWADGTPIERPTDGSAPIAPLGSAAGDSTAAQPAQPAQSGQSGQPENAGQTGVPAGPAGPAGPAEPAGPGVPSVLPELDAAASAHLAEHPDRTSLRAALEAEELAGELATLCERLLLASLRRMGVFSTAGERYTVQELIGRLGVVAEHHRQLAGLVRLLVDAGYLAEDGDSYTTTAECAAMTLQWEQAAVDELTGELLGRRPEMAGFAKLLTSCLDAYPEVLTGKRKAHEVLFPDGSFTAVEGVYHSDQDANALVARLVGDYVHARLERDPEVPVAVLEVGAGTGGTTASVLPALSPYSDRVRYTYTDISRGFTRYGADRYGREHEFLDTAVLDIERAPASQGFAGGEYDVVLATNVLHATARIDRTLANARSLLRPGGVIILLEVTRVQPFPTLTFGLMPGWWSFQDTRLPNGPLLSAPMWRQALERAGMGSVRTFSLLATREDQALESVMLAENPGATATAAAAPVEPVAASPAVASAASAGQAPARPAPDGTAAGPESGALEAMVAEAVAEVLGLAKVDPKDDFHDLGGDSILATQVISRLRDHFPIELDLGGLFEAGTVAAMAQVVEAELVDRIDELPDSVVADMLA</sequence>
<dbReference type="SUPFAM" id="SSF53901">
    <property type="entry name" value="Thiolase-like"/>
    <property type="match status" value="1"/>
</dbReference>
<dbReference type="Pfam" id="PF00550">
    <property type="entry name" value="PP-binding"/>
    <property type="match status" value="1"/>
</dbReference>
<dbReference type="InterPro" id="IPR018201">
    <property type="entry name" value="Ketoacyl_synth_AS"/>
</dbReference>
<dbReference type="SUPFAM" id="SSF53335">
    <property type="entry name" value="S-adenosyl-L-methionine-dependent methyltransferases"/>
    <property type="match status" value="1"/>
</dbReference>
<dbReference type="PROSITE" id="PS50075">
    <property type="entry name" value="CARRIER"/>
    <property type="match status" value="1"/>
</dbReference>
<dbReference type="SMART" id="SM00823">
    <property type="entry name" value="PKS_PP"/>
    <property type="match status" value="2"/>
</dbReference>
<keyword evidence="14" id="KW-1185">Reference proteome</keyword>
<evidence type="ECO:0000256" key="10">
    <source>
        <dbReference type="SAM" id="MobiDB-lite"/>
    </source>
</evidence>
<evidence type="ECO:0000259" key="11">
    <source>
        <dbReference type="PROSITE" id="PS50075"/>
    </source>
</evidence>
<dbReference type="InterPro" id="IPR054514">
    <property type="entry name" value="RhiE-like_linker"/>
</dbReference>
<name>A0ABS3X6V9_9ACTN</name>
<dbReference type="PROSITE" id="PS00012">
    <property type="entry name" value="PHOSPHOPANTETHEINE"/>
    <property type="match status" value="1"/>
</dbReference>
<gene>
    <name evidence="13" type="ORF">ITI46_05250</name>
</gene>
<evidence type="ECO:0000256" key="7">
    <source>
        <dbReference type="ARBA" id="ARBA00022737"/>
    </source>
</evidence>
<feature type="compositionally biased region" description="Low complexity" evidence="10">
    <location>
        <begin position="652"/>
        <end position="694"/>
    </location>
</feature>
<organism evidence="13 14">
    <name type="scientific">Streptomyces oryzae</name>
    <dbReference type="NCBI Taxonomy" id="1434886"/>
    <lineage>
        <taxon>Bacteria</taxon>
        <taxon>Bacillati</taxon>
        <taxon>Actinomycetota</taxon>
        <taxon>Actinomycetes</taxon>
        <taxon>Kitasatosporales</taxon>
        <taxon>Streptomycetaceae</taxon>
        <taxon>Streptomyces</taxon>
    </lineage>
</organism>
<keyword evidence="8" id="KW-0511">Multifunctional enzyme</keyword>
<evidence type="ECO:0000313" key="13">
    <source>
        <dbReference type="EMBL" id="MBO8191101.1"/>
    </source>
</evidence>
<evidence type="ECO:0000256" key="2">
    <source>
        <dbReference type="ARBA" id="ARBA00004792"/>
    </source>
</evidence>
<feature type="domain" description="Ketosynthase family 3 (KS3)" evidence="12">
    <location>
        <begin position="71"/>
        <end position="484"/>
    </location>
</feature>
<dbReference type="PROSITE" id="PS52004">
    <property type="entry name" value="KS3_2"/>
    <property type="match status" value="1"/>
</dbReference>
<dbReference type="PROSITE" id="PS00606">
    <property type="entry name" value="KS3_1"/>
    <property type="match status" value="1"/>
</dbReference>
<dbReference type="SUPFAM" id="SSF47336">
    <property type="entry name" value="ACP-like"/>
    <property type="match status" value="2"/>
</dbReference>
<dbReference type="Pfam" id="PF00109">
    <property type="entry name" value="ketoacyl-synt"/>
    <property type="match status" value="1"/>
</dbReference>
<evidence type="ECO:0000256" key="8">
    <source>
        <dbReference type="ARBA" id="ARBA00023268"/>
    </source>
</evidence>
<evidence type="ECO:0000256" key="3">
    <source>
        <dbReference type="ARBA" id="ARBA00022450"/>
    </source>
</evidence>
<dbReference type="Gene3D" id="1.10.1200.10">
    <property type="entry name" value="ACP-like"/>
    <property type="match status" value="2"/>
</dbReference>
<evidence type="ECO:0000256" key="5">
    <source>
        <dbReference type="ARBA" id="ARBA00022553"/>
    </source>
</evidence>
<comment type="pathway">
    <text evidence="2">Antibiotic biosynthesis.</text>
</comment>
<evidence type="ECO:0000256" key="9">
    <source>
        <dbReference type="ARBA" id="ARBA00023315"/>
    </source>
</evidence>
<dbReference type="Gene3D" id="1.10.1240.100">
    <property type="match status" value="1"/>
</dbReference>
<dbReference type="PANTHER" id="PTHR43775:SF37">
    <property type="entry name" value="SI:DKEY-61P9.11"/>
    <property type="match status" value="1"/>
</dbReference>
<evidence type="ECO:0000256" key="1">
    <source>
        <dbReference type="ARBA" id="ARBA00004496"/>
    </source>
</evidence>